<evidence type="ECO:0000313" key="3">
    <source>
        <dbReference type="Proteomes" id="UP001163046"/>
    </source>
</evidence>
<name>A0A9W9ZH41_9CNID</name>
<evidence type="ECO:0000256" key="1">
    <source>
        <dbReference type="SAM" id="MobiDB-lite"/>
    </source>
</evidence>
<protein>
    <submittedName>
        <fullName evidence="2">Uncharacterized protein</fullName>
    </submittedName>
</protein>
<reference evidence="2" key="1">
    <citation type="submission" date="2023-01" db="EMBL/GenBank/DDBJ databases">
        <title>Genome assembly of the deep-sea coral Lophelia pertusa.</title>
        <authorList>
            <person name="Herrera S."/>
            <person name="Cordes E."/>
        </authorList>
    </citation>
    <scope>NUCLEOTIDE SEQUENCE</scope>
    <source>
        <strain evidence="2">USNM1676648</strain>
        <tissue evidence="2">Polyp</tissue>
    </source>
</reference>
<sequence>MSQDLTLLNPFNDSLYGYIYPPAQGNGVQPLQPGLQMGYTTERKNSFGSAMAMGQFPSAIHSPTPSFPPAASIFPRFFQGKRKELKKANEETAQGPSRSESDGVGGAAHPRTCLFRRGTPSADDVPDAATNETSAVEPQEEETSCQYCLQAPCVVMDGRPRGPPRNNNHAKRLKDYRFYYTLLNARLWENPLYLARKEELGCHIDDIREVIPMCVVKDVRPRWPNPPHIPYMGHKRS</sequence>
<dbReference type="AlphaFoldDB" id="A0A9W9ZH41"/>
<accession>A0A9W9ZH41</accession>
<dbReference type="Proteomes" id="UP001163046">
    <property type="component" value="Unassembled WGS sequence"/>
</dbReference>
<dbReference type="OrthoDB" id="5984532at2759"/>
<comment type="caution">
    <text evidence="2">The sequence shown here is derived from an EMBL/GenBank/DDBJ whole genome shotgun (WGS) entry which is preliminary data.</text>
</comment>
<evidence type="ECO:0000313" key="2">
    <source>
        <dbReference type="EMBL" id="KAJ7381220.1"/>
    </source>
</evidence>
<feature type="region of interest" description="Disordered" evidence="1">
    <location>
        <begin position="85"/>
        <end position="137"/>
    </location>
</feature>
<organism evidence="2 3">
    <name type="scientific">Desmophyllum pertusum</name>
    <dbReference type="NCBI Taxonomy" id="174260"/>
    <lineage>
        <taxon>Eukaryota</taxon>
        <taxon>Metazoa</taxon>
        <taxon>Cnidaria</taxon>
        <taxon>Anthozoa</taxon>
        <taxon>Hexacorallia</taxon>
        <taxon>Scleractinia</taxon>
        <taxon>Caryophylliina</taxon>
        <taxon>Caryophylliidae</taxon>
        <taxon>Desmophyllum</taxon>
    </lineage>
</organism>
<dbReference type="EMBL" id="MU826350">
    <property type="protein sequence ID" value="KAJ7381220.1"/>
    <property type="molecule type" value="Genomic_DNA"/>
</dbReference>
<gene>
    <name evidence="2" type="ORF">OS493_001336</name>
</gene>
<keyword evidence="3" id="KW-1185">Reference proteome</keyword>
<proteinExistence type="predicted"/>